<dbReference type="EMBL" id="JACXVP010000002">
    <property type="protein sequence ID" value="KAG5621573.1"/>
    <property type="molecule type" value="Genomic_DNA"/>
</dbReference>
<dbReference type="Gene3D" id="3.40.970.10">
    <property type="entry name" value="Ribonuclease H1, N-terminal domain"/>
    <property type="match status" value="1"/>
</dbReference>
<keyword evidence="3" id="KW-1185">Reference proteome</keyword>
<dbReference type="AlphaFoldDB" id="A0A9J6AAB5"/>
<feature type="domain" description="Ribonuclease H1 N-terminal" evidence="1">
    <location>
        <begin position="75"/>
        <end position="118"/>
    </location>
</feature>
<dbReference type="Pfam" id="PF01693">
    <property type="entry name" value="Cauli_VI"/>
    <property type="match status" value="1"/>
</dbReference>
<dbReference type="OrthoDB" id="959856at2759"/>
<dbReference type="InterPro" id="IPR009027">
    <property type="entry name" value="Ribosomal_bL9/RNase_H1_N"/>
</dbReference>
<dbReference type="Proteomes" id="UP000824120">
    <property type="component" value="Chromosome 2"/>
</dbReference>
<dbReference type="InterPro" id="IPR011320">
    <property type="entry name" value="RNase_H1_N"/>
</dbReference>
<evidence type="ECO:0000259" key="1">
    <source>
        <dbReference type="Pfam" id="PF01693"/>
    </source>
</evidence>
<sequence>MEIIYFGKQNLIFYPPSNLSFRVKPETEIDRPQRCLINNLWIAYNKIPKDNNYFISVVNSLSHYFIDKNEEKKFRFYVVVQERLQGVFQTWIEVIDSIKDFPTPLFKGFNDLNEALDYARGTLGPNYFISPALRQISRPSLQYNIPKDTDKIIFCDHCSSMTEGFKRLNQTIERLETEKGKMT</sequence>
<proteinExistence type="predicted"/>
<protein>
    <recommendedName>
        <fullName evidence="1">Ribonuclease H1 N-terminal domain-containing protein</fullName>
    </recommendedName>
</protein>
<accession>A0A9J6AAB5</accession>
<comment type="caution">
    <text evidence="2">The sequence shown here is derived from an EMBL/GenBank/DDBJ whole genome shotgun (WGS) entry which is preliminary data.</text>
</comment>
<dbReference type="SUPFAM" id="SSF55658">
    <property type="entry name" value="L9 N-domain-like"/>
    <property type="match status" value="1"/>
</dbReference>
<organism evidence="2 3">
    <name type="scientific">Solanum commersonii</name>
    <name type="common">Commerson's wild potato</name>
    <name type="synonym">Commerson's nightshade</name>
    <dbReference type="NCBI Taxonomy" id="4109"/>
    <lineage>
        <taxon>Eukaryota</taxon>
        <taxon>Viridiplantae</taxon>
        <taxon>Streptophyta</taxon>
        <taxon>Embryophyta</taxon>
        <taxon>Tracheophyta</taxon>
        <taxon>Spermatophyta</taxon>
        <taxon>Magnoliopsida</taxon>
        <taxon>eudicotyledons</taxon>
        <taxon>Gunneridae</taxon>
        <taxon>Pentapetalae</taxon>
        <taxon>asterids</taxon>
        <taxon>lamiids</taxon>
        <taxon>Solanales</taxon>
        <taxon>Solanaceae</taxon>
        <taxon>Solanoideae</taxon>
        <taxon>Solaneae</taxon>
        <taxon>Solanum</taxon>
    </lineage>
</organism>
<name>A0A9J6AAB5_SOLCO</name>
<reference evidence="2 3" key="1">
    <citation type="submission" date="2020-09" db="EMBL/GenBank/DDBJ databases">
        <title>De no assembly of potato wild relative species, Solanum commersonii.</title>
        <authorList>
            <person name="Cho K."/>
        </authorList>
    </citation>
    <scope>NUCLEOTIDE SEQUENCE [LARGE SCALE GENOMIC DNA]</scope>
    <source>
        <strain evidence="2">LZ3.2</strain>
        <tissue evidence="2">Leaf</tissue>
    </source>
</reference>
<dbReference type="InterPro" id="IPR037056">
    <property type="entry name" value="RNase_H1_N_sf"/>
</dbReference>
<evidence type="ECO:0000313" key="3">
    <source>
        <dbReference type="Proteomes" id="UP000824120"/>
    </source>
</evidence>
<gene>
    <name evidence="2" type="ORF">H5410_006791</name>
</gene>
<evidence type="ECO:0000313" key="2">
    <source>
        <dbReference type="EMBL" id="KAG5621573.1"/>
    </source>
</evidence>